<dbReference type="Proteomes" id="UP000053815">
    <property type="component" value="Unassembled WGS sequence"/>
</dbReference>
<reference evidence="2" key="1">
    <citation type="submission" date="2014-09" db="EMBL/GenBank/DDBJ databases">
        <title>Draft genome sequence of an oleaginous Mucoromycotina fungus Mucor ambiguus NBRC6742.</title>
        <authorList>
            <person name="Takeda I."/>
            <person name="Yamane N."/>
            <person name="Morita T."/>
            <person name="Tamano K."/>
            <person name="Machida M."/>
            <person name="Baker S."/>
            <person name="Koike H."/>
        </authorList>
    </citation>
    <scope>NUCLEOTIDE SEQUENCE</scope>
    <source>
        <strain evidence="2">NBRC 6742</strain>
    </source>
</reference>
<protein>
    <submittedName>
        <fullName evidence="2">Uncharacterized protein</fullName>
    </submittedName>
</protein>
<organism evidence="2">
    <name type="scientific">Mucor ambiguus</name>
    <dbReference type="NCBI Taxonomy" id="91626"/>
    <lineage>
        <taxon>Eukaryota</taxon>
        <taxon>Fungi</taxon>
        <taxon>Fungi incertae sedis</taxon>
        <taxon>Mucoromycota</taxon>
        <taxon>Mucoromycotina</taxon>
        <taxon>Mucoromycetes</taxon>
        <taxon>Mucorales</taxon>
        <taxon>Mucorineae</taxon>
        <taxon>Mucoraceae</taxon>
        <taxon>Mucor</taxon>
    </lineage>
</organism>
<feature type="transmembrane region" description="Helical" evidence="1">
    <location>
        <begin position="5"/>
        <end position="24"/>
    </location>
</feature>
<dbReference type="EMBL" id="DF836584">
    <property type="protein sequence ID" value="GAN09818.1"/>
    <property type="molecule type" value="Genomic_DNA"/>
</dbReference>
<gene>
    <name evidence="2" type="ORF">MAM1_0295d09351</name>
</gene>
<keyword evidence="1" id="KW-0472">Membrane</keyword>
<evidence type="ECO:0000313" key="2">
    <source>
        <dbReference type="EMBL" id="GAN09818.1"/>
    </source>
</evidence>
<feature type="non-terminal residue" evidence="2">
    <location>
        <position position="51"/>
    </location>
</feature>
<evidence type="ECO:0000313" key="3">
    <source>
        <dbReference type="Proteomes" id="UP000053815"/>
    </source>
</evidence>
<keyword evidence="3" id="KW-1185">Reference proteome</keyword>
<keyword evidence="1" id="KW-1133">Transmembrane helix</keyword>
<sequence length="51" mass="5526">MADSWYCILGVSVLFTAAVAVHLLPPLWCSLLVLAAAAAVVHLLFWRCSLL</sequence>
<evidence type="ECO:0000256" key="1">
    <source>
        <dbReference type="SAM" id="Phobius"/>
    </source>
</evidence>
<accession>A0A0C9N5H7</accession>
<dbReference type="AlphaFoldDB" id="A0A0C9N5H7"/>
<name>A0A0C9N5H7_9FUNG</name>
<feature type="transmembrane region" description="Helical" evidence="1">
    <location>
        <begin position="30"/>
        <end position="48"/>
    </location>
</feature>
<keyword evidence="1" id="KW-0812">Transmembrane</keyword>
<proteinExistence type="predicted"/>